<feature type="coiled-coil region" evidence="1">
    <location>
        <begin position="213"/>
        <end position="256"/>
    </location>
</feature>
<gene>
    <name evidence="2" type="ORF">CPELLU_LOCUS15849</name>
</gene>
<evidence type="ECO:0000313" key="3">
    <source>
        <dbReference type="Proteomes" id="UP000789759"/>
    </source>
</evidence>
<dbReference type="EMBL" id="CAJVQA010021758">
    <property type="protein sequence ID" value="CAG8770541.1"/>
    <property type="molecule type" value="Genomic_DNA"/>
</dbReference>
<sequence length="312" mass="35411">MVYANEWLNKKIPTDERKRETTLYVYGKCQCRTLKSTTIFGQPVTTSTGVGLFGSFPVESSPPGFGFRSVNIPSSKTEFGFGTPVKPVGCQHCNNNDQSNCYTAPDYCFCNVFLEGELDLNDFVNLQTLCIEGIEQSSDIQQKLTRLKMDKCIKLTEITINHTTLGYLSLGSKPKLQRTNFVGNKRLIFCDSVLRNQVERLTSLIQAIKIINLGDLKLELKKIEEENLDYQLDAINSNLDENNQMWLESLVEAQQEVLQTNSAYARKQLEKCKKKLTEVLTDEEIQDILGKKVEINELETQLNNINKLSLND</sequence>
<protein>
    <submittedName>
        <fullName evidence="2">12837_t:CDS:1</fullName>
    </submittedName>
</protein>
<reference evidence="2" key="1">
    <citation type="submission" date="2021-06" db="EMBL/GenBank/DDBJ databases">
        <authorList>
            <person name="Kallberg Y."/>
            <person name="Tangrot J."/>
            <person name="Rosling A."/>
        </authorList>
    </citation>
    <scope>NUCLEOTIDE SEQUENCE</scope>
    <source>
        <strain evidence="2">FL966</strain>
    </source>
</reference>
<dbReference type="AlphaFoldDB" id="A0A9N9JDA8"/>
<dbReference type="Proteomes" id="UP000789759">
    <property type="component" value="Unassembled WGS sequence"/>
</dbReference>
<proteinExistence type="predicted"/>
<evidence type="ECO:0000256" key="1">
    <source>
        <dbReference type="SAM" id="Coils"/>
    </source>
</evidence>
<keyword evidence="3" id="KW-1185">Reference proteome</keyword>
<organism evidence="2 3">
    <name type="scientific">Cetraspora pellucida</name>
    <dbReference type="NCBI Taxonomy" id="1433469"/>
    <lineage>
        <taxon>Eukaryota</taxon>
        <taxon>Fungi</taxon>
        <taxon>Fungi incertae sedis</taxon>
        <taxon>Mucoromycota</taxon>
        <taxon>Glomeromycotina</taxon>
        <taxon>Glomeromycetes</taxon>
        <taxon>Diversisporales</taxon>
        <taxon>Gigasporaceae</taxon>
        <taxon>Cetraspora</taxon>
    </lineage>
</organism>
<accession>A0A9N9JDA8</accession>
<name>A0A9N9JDA8_9GLOM</name>
<evidence type="ECO:0000313" key="2">
    <source>
        <dbReference type="EMBL" id="CAG8770541.1"/>
    </source>
</evidence>
<dbReference type="OrthoDB" id="2429574at2759"/>
<comment type="caution">
    <text evidence="2">The sequence shown here is derived from an EMBL/GenBank/DDBJ whole genome shotgun (WGS) entry which is preliminary data.</text>
</comment>
<keyword evidence="1" id="KW-0175">Coiled coil</keyword>